<evidence type="ECO:0008006" key="2">
    <source>
        <dbReference type="Google" id="ProtNLM"/>
    </source>
</evidence>
<protein>
    <recommendedName>
        <fullName evidence="2">Tripartite tricarboxylate transporter substrate binding protein</fullName>
    </recommendedName>
</protein>
<dbReference type="Gene3D" id="3.40.190.10">
    <property type="entry name" value="Periplasmic binding protein-like II"/>
    <property type="match status" value="1"/>
</dbReference>
<dbReference type="InterPro" id="IPR042100">
    <property type="entry name" value="Bug_dom1"/>
</dbReference>
<accession>X1FV51</accession>
<name>X1FV51_9ZZZZ</name>
<dbReference type="Gene3D" id="3.40.190.150">
    <property type="entry name" value="Bordetella uptake gene, domain 1"/>
    <property type="match status" value="1"/>
</dbReference>
<proteinExistence type="predicted"/>
<dbReference type="AlphaFoldDB" id="X1FV51"/>
<organism evidence="1">
    <name type="scientific">marine sediment metagenome</name>
    <dbReference type="NCBI Taxonomy" id="412755"/>
    <lineage>
        <taxon>unclassified sequences</taxon>
        <taxon>metagenomes</taxon>
        <taxon>ecological metagenomes</taxon>
    </lineage>
</organism>
<dbReference type="PANTHER" id="PTHR42928">
    <property type="entry name" value="TRICARBOXYLATE-BINDING PROTEIN"/>
    <property type="match status" value="1"/>
</dbReference>
<sequence>MFVSKNKLSIRLLIFTLLLGVLLMLNTFLVCASYPEKDIKVIVHVTAGGGTDTMTRLVTRYMGEKLGTNFIVENHAGAGGQIGYTTTALSDPDGYTIGVITTMSIVTHELTREGLAYTLRDSFAPIARIVLDPSGCVVPANSPYQTLEDLIQAAKENPGKLNWGGTML</sequence>
<reference evidence="1" key="1">
    <citation type="journal article" date="2014" name="Front. Microbiol.">
        <title>High frequency of phylogenetically diverse reductive dehalogenase-homologous genes in deep subseafloor sedimentary metagenomes.</title>
        <authorList>
            <person name="Kawai M."/>
            <person name="Futagami T."/>
            <person name="Toyoda A."/>
            <person name="Takaki Y."/>
            <person name="Nishi S."/>
            <person name="Hori S."/>
            <person name="Arai W."/>
            <person name="Tsubouchi T."/>
            <person name="Morono Y."/>
            <person name="Uchiyama I."/>
            <person name="Ito T."/>
            <person name="Fujiyama A."/>
            <person name="Inagaki F."/>
            <person name="Takami H."/>
        </authorList>
    </citation>
    <scope>NUCLEOTIDE SEQUENCE</scope>
    <source>
        <strain evidence="1">Expedition CK06-06</strain>
    </source>
</reference>
<dbReference type="PANTHER" id="PTHR42928:SF5">
    <property type="entry name" value="BLR1237 PROTEIN"/>
    <property type="match status" value="1"/>
</dbReference>
<evidence type="ECO:0000313" key="1">
    <source>
        <dbReference type="EMBL" id="GAH36420.1"/>
    </source>
</evidence>
<feature type="non-terminal residue" evidence="1">
    <location>
        <position position="168"/>
    </location>
</feature>
<comment type="caution">
    <text evidence="1">The sequence shown here is derived from an EMBL/GenBank/DDBJ whole genome shotgun (WGS) entry which is preliminary data.</text>
</comment>
<dbReference type="InterPro" id="IPR005064">
    <property type="entry name" value="BUG"/>
</dbReference>
<dbReference type="Pfam" id="PF03401">
    <property type="entry name" value="TctC"/>
    <property type="match status" value="1"/>
</dbReference>
<dbReference type="EMBL" id="BARU01010719">
    <property type="protein sequence ID" value="GAH36420.1"/>
    <property type="molecule type" value="Genomic_DNA"/>
</dbReference>
<gene>
    <name evidence="1" type="ORF">S03H2_20353</name>
</gene>